<dbReference type="InterPro" id="IPR022742">
    <property type="entry name" value="Hydrolase_4"/>
</dbReference>
<dbReference type="InterPro" id="IPR029058">
    <property type="entry name" value="AB_hydrolase_fold"/>
</dbReference>
<accession>A0A1Y5RGY9</accession>
<evidence type="ECO:0000256" key="1">
    <source>
        <dbReference type="SAM" id="Phobius"/>
    </source>
</evidence>
<evidence type="ECO:0000313" key="4">
    <source>
        <dbReference type="Proteomes" id="UP000193409"/>
    </source>
</evidence>
<dbReference type="GO" id="GO:0047372">
    <property type="term" value="F:monoacylglycerol lipase activity"/>
    <property type="evidence" value="ECO:0007669"/>
    <property type="project" value="UniProtKB-EC"/>
</dbReference>
<evidence type="ECO:0000259" key="2">
    <source>
        <dbReference type="Pfam" id="PF12146"/>
    </source>
</evidence>
<keyword evidence="1" id="KW-1133">Transmembrane helix</keyword>
<dbReference type="AlphaFoldDB" id="A0A1Y5RGY9"/>
<dbReference type="Gene3D" id="3.40.50.1820">
    <property type="entry name" value="alpha/beta hydrolase"/>
    <property type="match status" value="1"/>
</dbReference>
<organism evidence="3 4">
    <name type="scientific">Pseudoruegeria aquimaris</name>
    <dbReference type="NCBI Taxonomy" id="393663"/>
    <lineage>
        <taxon>Bacteria</taxon>
        <taxon>Pseudomonadati</taxon>
        <taxon>Pseudomonadota</taxon>
        <taxon>Alphaproteobacteria</taxon>
        <taxon>Rhodobacterales</taxon>
        <taxon>Roseobacteraceae</taxon>
        <taxon>Pseudoruegeria</taxon>
    </lineage>
</organism>
<dbReference type="EMBL" id="FWFQ01000002">
    <property type="protein sequence ID" value="SLN17110.1"/>
    <property type="molecule type" value="Genomic_DNA"/>
</dbReference>
<keyword evidence="1" id="KW-0812">Transmembrane</keyword>
<evidence type="ECO:0000313" key="3">
    <source>
        <dbReference type="EMBL" id="SLN17110.1"/>
    </source>
</evidence>
<sequence>MRRLGKWIGRGLLLVVIVVGLLVAFGPYEPLHEDVRFDAAQLEGGVDAYLAAQEAGFEDLTPGVAKRVHWAGEVGARTPLALVYVHGFSATSEEIRPVPDRLAEALGANLHFTRLSGHGRGGAAMAEPRVQDWMEDMAEAVAVGRAIGDEVILITTSTGGTFAALAALEPALVEDVAGIVFVSPNFGINNPLAPLLTWPAARHWVGLVGGAERAFEPQNEGHGTYWTTRYPTVSVLPMAAAVKHAASQDYGSVSIPALFVFSDEDRVVRPDITREIAARWGGPVKIVNMDGGEGGDPFHHVIAGDILSPAGTQPAVEAIGAWIESLQ</sequence>
<name>A0A1Y5RGY9_9RHOB</name>
<feature type="domain" description="Serine aminopeptidase S33" evidence="2">
    <location>
        <begin position="81"/>
        <end position="282"/>
    </location>
</feature>
<proteinExistence type="predicted"/>
<dbReference type="SUPFAM" id="SSF53474">
    <property type="entry name" value="alpha/beta-Hydrolases"/>
    <property type="match status" value="1"/>
</dbReference>
<dbReference type="Pfam" id="PF12146">
    <property type="entry name" value="Hydrolase_4"/>
    <property type="match status" value="1"/>
</dbReference>
<dbReference type="OrthoDB" id="5416147at2"/>
<gene>
    <name evidence="3" type="ORF">PSA7680_00547</name>
</gene>
<feature type="transmembrane region" description="Helical" evidence="1">
    <location>
        <begin position="7"/>
        <end position="28"/>
    </location>
</feature>
<keyword evidence="3" id="KW-0378">Hydrolase</keyword>
<dbReference type="Proteomes" id="UP000193409">
    <property type="component" value="Unassembled WGS sequence"/>
</dbReference>
<dbReference type="EC" id="3.1.1.23" evidence="3"/>
<dbReference type="RefSeq" id="WP_085867107.1">
    <property type="nucleotide sequence ID" value="NZ_FWFQ01000002.1"/>
</dbReference>
<keyword evidence="4" id="KW-1185">Reference proteome</keyword>
<keyword evidence="1" id="KW-0472">Membrane</keyword>
<reference evidence="3 4" key="1">
    <citation type="submission" date="2017-03" db="EMBL/GenBank/DDBJ databases">
        <authorList>
            <person name="Afonso C.L."/>
            <person name="Miller P.J."/>
            <person name="Scott M.A."/>
            <person name="Spackman E."/>
            <person name="Goraichik I."/>
            <person name="Dimitrov K.M."/>
            <person name="Suarez D.L."/>
            <person name="Swayne D.E."/>
        </authorList>
    </citation>
    <scope>NUCLEOTIDE SEQUENCE [LARGE SCALE GENOMIC DNA]</scope>
    <source>
        <strain evidence="3 4">CECT 7680</strain>
    </source>
</reference>
<protein>
    <submittedName>
        <fullName evidence="3">Thermostable monoacylglycerol lipase</fullName>
        <ecNumber evidence="3">3.1.1.23</ecNumber>
    </submittedName>
</protein>